<proteinExistence type="predicted"/>
<protein>
    <submittedName>
        <fullName evidence="1">Uncharacterized protein</fullName>
    </submittedName>
</protein>
<comment type="caution">
    <text evidence="1">The sequence shown here is derived from an EMBL/GenBank/DDBJ whole genome shotgun (WGS) entry which is preliminary data.</text>
</comment>
<evidence type="ECO:0000313" key="2">
    <source>
        <dbReference type="Proteomes" id="UP000324800"/>
    </source>
</evidence>
<sequence length="115" mass="13277">MRRQTKTGTKISVKQSVKLIEKLNYFRLQFQKASLFLNTIDHQKVYAARLRKWNTMMTMNKTAIPDINWQIIKFRVIIPSQLIQIPAQMTMTTDAASSGWSSALQRELGMIAMAN</sequence>
<dbReference type="Proteomes" id="UP000324800">
    <property type="component" value="Unassembled WGS sequence"/>
</dbReference>
<dbReference type="EMBL" id="SNRW01004370">
    <property type="protein sequence ID" value="KAA6387448.1"/>
    <property type="molecule type" value="Genomic_DNA"/>
</dbReference>
<organism evidence="1 2">
    <name type="scientific">Streblomastix strix</name>
    <dbReference type="NCBI Taxonomy" id="222440"/>
    <lineage>
        <taxon>Eukaryota</taxon>
        <taxon>Metamonada</taxon>
        <taxon>Preaxostyla</taxon>
        <taxon>Oxymonadida</taxon>
        <taxon>Streblomastigidae</taxon>
        <taxon>Streblomastix</taxon>
    </lineage>
</organism>
<dbReference type="AlphaFoldDB" id="A0A5J4VXZ6"/>
<accession>A0A5J4VXZ6</accession>
<gene>
    <name evidence="1" type="ORF">EZS28_017024</name>
</gene>
<evidence type="ECO:0000313" key="1">
    <source>
        <dbReference type="EMBL" id="KAA6387448.1"/>
    </source>
</evidence>
<reference evidence="1 2" key="1">
    <citation type="submission" date="2019-03" db="EMBL/GenBank/DDBJ databases">
        <title>Single cell metagenomics reveals metabolic interactions within the superorganism composed of flagellate Streblomastix strix and complex community of Bacteroidetes bacteria on its surface.</title>
        <authorList>
            <person name="Treitli S.C."/>
            <person name="Kolisko M."/>
            <person name="Husnik F."/>
            <person name="Keeling P."/>
            <person name="Hampl V."/>
        </authorList>
    </citation>
    <scope>NUCLEOTIDE SEQUENCE [LARGE SCALE GENOMIC DNA]</scope>
    <source>
        <strain evidence="1">ST1C</strain>
    </source>
</reference>
<name>A0A5J4VXZ6_9EUKA</name>